<evidence type="ECO:0000313" key="2">
    <source>
        <dbReference type="EMBL" id="OCF32291.1"/>
    </source>
</evidence>
<feature type="chain" id="PRO_5008627169" evidence="1">
    <location>
        <begin position="19"/>
        <end position="445"/>
    </location>
</feature>
<name>A0A1B9GMS6_9TREE</name>
<reference evidence="2 3" key="1">
    <citation type="submission" date="2013-07" db="EMBL/GenBank/DDBJ databases">
        <title>The Genome Sequence of Cryptococcus heveanensis BCC8398.</title>
        <authorList>
            <consortium name="The Broad Institute Genome Sequencing Platform"/>
            <person name="Cuomo C."/>
            <person name="Litvintseva A."/>
            <person name="Chen Y."/>
            <person name="Heitman J."/>
            <person name="Sun S."/>
            <person name="Springer D."/>
            <person name="Dromer F."/>
            <person name="Young S.K."/>
            <person name="Zeng Q."/>
            <person name="Gargeya S."/>
            <person name="Fitzgerald M."/>
            <person name="Abouelleil A."/>
            <person name="Alvarado L."/>
            <person name="Berlin A.M."/>
            <person name="Chapman S.B."/>
            <person name="Dewar J."/>
            <person name="Goldberg J."/>
            <person name="Griggs A."/>
            <person name="Gujja S."/>
            <person name="Hansen M."/>
            <person name="Howarth C."/>
            <person name="Imamovic A."/>
            <person name="Larimer J."/>
            <person name="McCowan C."/>
            <person name="Murphy C."/>
            <person name="Pearson M."/>
            <person name="Priest M."/>
            <person name="Roberts A."/>
            <person name="Saif S."/>
            <person name="Shea T."/>
            <person name="Sykes S."/>
            <person name="Wortman J."/>
            <person name="Nusbaum C."/>
            <person name="Birren B."/>
        </authorList>
    </citation>
    <scope>NUCLEOTIDE SEQUENCE [LARGE SCALE GENOMIC DNA]</scope>
    <source>
        <strain evidence="2 3">BCC8398</strain>
    </source>
</reference>
<organism evidence="2 3">
    <name type="scientific">Kwoniella heveanensis BCC8398</name>
    <dbReference type="NCBI Taxonomy" id="1296120"/>
    <lineage>
        <taxon>Eukaryota</taxon>
        <taxon>Fungi</taxon>
        <taxon>Dikarya</taxon>
        <taxon>Basidiomycota</taxon>
        <taxon>Agaricomycotina</taxon>
        <taxon>Tremellomycetes</taxon>
        <taxon>Tremellales</taxon>
        <taxon>Cryptococcaceae</taxon>
        <taxon>Kwoniella</taxon>
    </lineage>
</organism>
<protein>
    <submittedName>
        <fullName evidence="2">Uncharacterized protein</fullName>
    </submittedName>
</protein>
<accession>A0A1B9GMS6</accession>
<dbReference type="STRING" id="1296120.A0A1B9GMS6"/>
<dbReference type="AlphaFoldDB" id="A0A1B9GMS6"/>
<keyword evidence="1" id="KW-0732">Signal</keyword>
<dbReference type="Proteomes" id="UP000092666">
    <property type="component" value="Unassembled WGS sequence"/>
</dbReference>
<feature type="signal peptide" evidence="1">
    <location>
        <begin position="1"/>
        <end position="18"/>
    </location>
</feature>
<dbReference type="EMBL" id="KI669509">
    <property type="protein sequence ID" value="OCF32291.1"/>
    <property type="molecule type" value="Genomic_DNA"/>
</dbReference>
<proteinExistence type="predicted"/>
<dbReference type="OrthoDB" id="2565088at2759"/>
<reference evidence="3" key="2">
    <citation type="submission" date="2013-12" db="EMBL/GenBank/DDBJ databases">
        <title>Evolution of pathogenesis and genome organization in the Tremellales.</title>
        <authorList>
            <person name="Cuomo C."/>
            <person name="Litvintseva A."/>
            <person name="Heitman J."/>
            <person name="Chen Y."/>
            <person name="Sun S."/>
            <person name="Springer D."/>
            <person name="Dromer F."/>
            <person name="Young S."/>
            <person name="Zeng Q."/>
            <person name="Chapman S."/>
            <person name="Gujja S."/>
            <person name="Saif S."/>
            <person name="Birren B."/>
        </authorList>
    </citation>
    <scope>NUCLEOTIDE SEQUENCE [LARGE SCALE GENOMIC DNA]</scope>
    <source>
        <strain evidence="3">BCC8398</strain>
    </source>
</reference>
<evidence type="ECO:0000313" key="3">
    <source>
        <dbReference type="Proteomes" id="UP000092666"/>
    </source>
</evidence>
<evidence type="ECO:0000256" key="1">
    <source>
        <dbReference type="SAM" id="SignalP"/>
    </source>
</evidence>
<keyword evidence="3" id="KW-1185">Reference proteome</keyword>
<sequence>MQCRIVALFALLPYLASAAPTPLFGLPNIGDILGLGKGNSIDASTVASAVPKITSAVGSIVPAAASQVGAVVNGATSVLGAAVAQETRFIGSAAGDATAVVGGVVGQAGSIVGAAVAQATGAVDVAGNVAGSVNTNNGLSGSLSGNLMGSVDGAVSGIASGTINNVVGGVVGAVSNVTPSNVVGAVGGIVAGAVPSSVVDVTKGVVGQAGNIVGGVVAGTAATGNAIVSDTIDRTKNLVGGTVQNLTPGAILGNTGTILGGVVQAGANAINNVGNVVAQGQITTGQTSGGLGGVVQGATYTPLQVIQTLNSFISGLKPVSAADTVTKLQSFYTSLASVVQNQANIVKNTASADFAPFVQYSAQLLKNLNTYLKSLPSSIQGTSAVITIAAQTDAALAQMISGLKSTTAGSAQLATALYADGTLMAGGLSSLLPKTLAVLPPVPRY</sequence>
<gene>
    <name evidence="2" type="ORF">I316_05959</name>
</gene>